<reference evidence="3 4" key="1">
    <citation type="submission" date="2018-08" db="EMBL/GenBank/DDBJ databases">
        <title>Achromobacter xylosoxidans Genome sequencing and assembly.</title>
        <authorList>
            <person name="Wang R."/>
            <person name="Rensing C."/>
            <person name="Li Y."/>
        </authorList>
    </citation>
    <scope>NUCLEOTIDE SEQUENCE [LARGE SCALE GENOMIC DNA]</scope>
    <source>
        <strain evidence="3 4">GD003A</strain>
    </source>
</reference>
<feature type="compositionally biased region" description="Polar residues" evidence="1">
    <location>
        <begin position="118"/>
        <end position="128"/>
    </location>
</feature>
<organism evidence="3 4">
    <name type="scientific">Alcaligenes xylosoxydans xylosoxydans</name>
    <name type="common">Achromobacter xylosoxidans</name>
    <dbReference type="NCBI Taxonomy" id="85698"/>
    <lineage>
        <taxon>Bacteria</taxon>
        <taxon>Pseudomonadati</taxon>
        <taxon>Pseudomonadota</taxon>
        <taxon>Betaproteobacteria</taxon>
        <taxon>Burkholderiales</taxon>
        <taxon>Alcaligenaceae</taxon>
        <taxon>Achromobacter</taxon>
    </lineage>
</organism>
<comment type="caution">
    <text evidence="3">The sequence shown here is derived from an EMBL/GenBank/DDBJ whole genome shotgun (WGS) entry which is preliminary data.</text>
</comment>
<dbReference type="EMBL" id="QVXO01000054">
    <property type="protein sequence ID" value="RPJ88819.1"/>
    <property type="molecule type" value="Genomic_DNA"/>
</dbReference>
<dbReference type="InterPro" id="IPR025319">
    <property type="entry name" value="DUF4224"/>
</dbReference>
<dbReference type="RefSeq" id="WP_118934004.1">
    <property type="nucleotide sequence ID" value="NZ_CP061008.1"/>
</dbReference>
<dbReference type="AlphaFoldDB" id="A0A424W6D4"/>
<evidence type="ECO:0000313" key="4">
    <source>
        <dbReference type="Proteomes" id="UP000285324"/>
    </source>
</evidence>
<sequence>MPPSTPPLPPSAVKGGERWCPTIFSTGPPSAGFALEIQMNEYLSASDLAELVGCRPNQRAMMARWLDRHGWRYAIDKNGVPRVLRSYRDKKLGVSDGPQKASLTGAPNREAFARMGKNRSTPAVQARR</sequence>
<gene>
    <name evidence="3" type="ORF">DY367_25805</name>
</gene>
<accession>A0A424W6D4</accession>
<evidence type="ECO:0000256" key="1">
    <source>
        <dbReference type="SAM" id="MobiDB-lite"/>
    </source>
</evidence>
<evidence type="ECO:0000313" key="3">
    <source>
        <dbReference type="EMBL" id="RPJ88819.1"/>
    </source>
</evidence>
<name>A0A424W6D4_ALCXX</name>
<feature type="region of interest" description="Disordered" evidence="1">
    <location>
        <begin position="93"/>
        <end position="128"/>
    </location>
</feature>
<dbReference type="Proteomes" id="UP000285324">
    <property type="component" value="Unassembled WGS sequence"/>
</dbReference>
<evidence type="ECO:0000259" key="2">
    <source>
        <dbReference type="Pfam" id="PF13986"/>
    </source>
</evidence>
<proteinExistence type="predicted"/>
<feature type="domain" description="DUF4224" evidence="2">
    <location>
        <begin position="43"/>
        <end position="87"/>
    </location>
</feature>
<dbReference type="OrthoDB" id="8759286at2"/>
<dbReference type="Pfam" id="PF13986">
    <property type="entry name" value="DUF4224"/>
    <property type="match status" value="1"/>
</dbReference>
<protein>
    <submittedName>
        <fullName evidence="3">DUF4224 domain-containing protein</fullName>
    </submittedName>
</protein>